<gene>
    <name evidence="2" type="primary">ORF219563</name>
</gene>
<sequence>IHSDFDCDNVFTQRDSFLECFDESEEQLSSTETQDTPSNSSPGMIANKALKLLGVDEREIKRQVHNKVNSRLDIPGSKQLPGHITHGVRYPGITEMYSMSNNCDNPGAYG</sequence>
<dbReference type="EMBL" id="HACG01051905">
    <property type="protein sequence ID" value="CEK98776.1"/>
    <property type="molecule type" value="Transcribed_RNA"/>
</dbReference>
<evidence type="ECO:0000256" key="1">
    <source>
        <dbReference type="SAM" id="MobiDB-lite"/>
    </source>
</evidence>
<evidence type="ECO:0000313" key="2">
    <source>
        <dbReference type="EMBL" id="CEK98776.1"/>
    </source>
</evidence>
<feature type="compositionally biased region" description="Low complexity" evidence="1">
    <location>
        <begin position="27"/>
        <end position="36"/>
    </location>
</feature>
<feature type="region of interest" description="Disordered" evidence="1">
    <location>
        <begin position="22"/>
        <end position="44"/>
    </location>
</feature>
<protein>
    <submittedName>
        <fullName evidence="2">Uncharacterized protein</fullName>
    </submittedName>
</protein>
<accession>A0A0B7C2B0</accession>
<organism evidence="2">
    <name type="scientific">Arion vulgaris</name>
    <dbReference type="NCBI Taxonomy" id="1028688"/>
    <lineage>
        <taxon>Eukaryota</taxon>
        <taxon>Metazoa</taxon>
        <taxon>Spiralia</taxon>
        <taxon>Lophotrochozoa</taxon>
        <taxon>Mollusca</taxon>
        <taxon>Gastropoda</taxon>
        <taxon>Heterobranchia</taxon>
        <taxon>Euthyneura</taxon>
        <taxon>Panpulmonata</taxon>
        <taxon>Eupulmonata</taxon>
        <taxon>Stylommatophora</taxon>
        <taxon>Helicina</taxon>
        <taxon>Arionoidea</taxon>
        <taxon>Arionidae</taxon>
        <taxon>Arion</taxon>
    </lineage>
</organism>
<feature type="non-terminal residue" evidence="2">
    <location>
        <position position="110"/>
    </location>
</feature>
<name>A0A0B7C2B0_9EUPU</name>
<feature type="non-terminal residue" evidence="2">
    <location>
        <position position="1"/>
    </location>
</feature>
<reference evidence="2" key="1">
    <citation type="submission" date="2014-12" db="EMBL/GenBank/DDBJ databases">
        <title>Insight into the proteome of Arion vulgaris.</title>
        <authorList>
            <person name="Aradska J."/>
            <person name="Bulat T."/>
            <person name="Smidak R."/>
            <person name="Sarate P."/>
            <person name="Gangsoo J."/>
            <person name="Sialana F."/>
            <person name="Bilban M."/>
            <person name="Lubec G."/>
        </authorList>
    </citation>
    <scope>NUCLEOTIDE SEQUENCE</scope>
    <source>
        <tissue evidence="2">Skin</tissue>
    </source>
</reference>
<proteinExistence type="predicted"/>
<dbReference type="AlphaFoldDB" id="A0A0B7C2B0"/>